<accession>A0A2T2WGV5</accession>
<name>A0A2T2WGV5_9FIRM</name>
<protein>
    <submittedName>
        <fullName evidence="1">Uncharacterized protein</fullName>
    </submittedName>
</protein>
<gene>
    <name evidence="1" type="ORF">C7B45_10610</name>
</gene>
<reference evidence="1 2" key="1">
    <citation type="journal article" date="2014" name="BMC Genomics">
        <title>Comparison of environmental and isolate Sulfobacillus genomes reveals diverse carbon, sulfur, nitrogen, and hydrogen metabolisms.</title>
        <authorList>
            <person name="Justice N.B."/>
            <person name="Norman A."/>
            <person name="Brown C.T."/>
            <person name="Singh A."/>
            <person name="Thomas B.C."/>
            <person name="Banfield J.F."/>
        </authorList>
    </citation>
    <scope>NUCLEOTIDE SEQUENCE [LARGE SCALE GENOMIC DNA]</scope>
    <source>
        <strain evidence="1">AMDSBA3</strain>
    </source>
</reference>
<sequence>MGDNVGLIVVTSWNGIVWHMVGLCNAFSVSQIWTKVCCRASTFVNVAKKRYENERATGQRMTD</sequence>
<evidence type="ECO:0000313" key="2">
    <source>
        <dbReference type="Proteomes" id="UP000241848"/>
    </source>
</evidence>
<dbReference type="EMBL" id="PXYV01000033">
    <property type="protein sequence ID" value="PSR21472.1"/>
    <property type="molecule type" value="Genomic_DNA"/>
</dbReference>
<comment type="caution">
    <text evidence="1">The sequence shown here is derived from an EMBL/GenBank/DDBJ whole genome shotgun (WGS) entry which is preliminary data.</text>
</comment>
<dbReference type="Proteomes" id="UP000241848">
    <property type="component" value="Unassembled WGS sequence"/>
</dbReference>
<dbReference type="AlphaFoldDB" id="A0A2T2WGV5"/>
<evidence type="ECO:0000313" key="1">
    <source>
        <dbReference type="EMBL" id="PSR21472.1"/>
    </source>
</evidence>
<organism evidence="1 2">
    <name type="scientific">Sulfobacillus acidophilus</name>
    <dbReference type="NCBI Taxonomy" id="53633"/>
    <lineage>
        <taxon>Bacteria</taxon>
        <taxon>Bacillati</taxon>
        <taxon>Bacillota</taxon>
        <taxon>Clostridia</taxon>
        <taxon>Eubacteriales</taxon>
        <taxon>Clostridiales Family XVII. Incertae Sedis</taxon>
        <taxon>Sulfobacillus</taxon>
    </lineage>
</organism>
<proteinExistence type="predicted"/>